<comment type="caution">
    <text evidence="8">The sequence shown here is derived from an EMBL/GenBank/DDBJ whole genome shotgun (WGS) entry which is preliminary data.</text>
</comment>
<proteinExistence type="predicted"/>
<dbReference type="RefSeq" id="WP_250580017.1">
    <property type="nucleotide sequence ID" value="NZ_JAMLJN010000002.1"/>
</dbReference>
<dbReference type="InterPro" id="IPR053879">
    <property type="entry name" value="HYDIN_VesB_CFA65-like_Ig"/>
</dbReference>
<feature type="domain" description="HYDIN/VesB/CFA65-like Ig-like" evidence="7">
    <location>
        <begin position="305"/>
        <end position="400"/>
    </location>
</feature>
<dbReference type="Proteomes" id="UP001203342">
    <property type="component" value="Unassembled WGS sequence"/>
</dbReference>
<dbReference type="PROSITE" id="PS50194">
    <property type="entry name" value="FILAMIN_REPEAT"/>
    <property type="match status" value="2"/>
</dbReference>
<evidence type="ECO:0000256" key="6">
    <source>
        <dbReference type="SAM" id="SignalP"/>
    </source>
</evidence>
<accession>A0ABT0TEA9</accession>
<evidence type="ECO:0000256" key="2">
    <source>
        <dbReference type="ARBA" id="ARBA00004496"/>
    </source>
</evidence>
<dbReference type="EMBL" id="JAMLJN010000002">
    <property type="protein sequence ID" value="MCL9769316.1"/>
    <property type="molecule type" value="Genomic_DNA"/>
</dbReference>
<feature type="chain" id="PRO_5046546164" evidence="6">
    <location>
        <begin position="21"/>
        <end position="2066"/>
    </location>
</feature>
<evidence type="ECO:0000256" key="3">
    <source>
        <dbReference type="ARBA" id="ARBA00022490"/>
    </source>
</evidence>
<protein>
    <submittedName>
        <fullName evidence="8">Choice-of-anchor D domain-containing protein</fullName>
    </submittedName>
</protein>
<evidence type="ECO:0000313" key="9">
    <source>
        <dbReference type="Proteomes" id="UP001203342"/>
    </source>
</evidence>
<keyword evidence="9" id="KW-1185">Reference proteome</keyword>
<keyword evidence="5" id="KW-0966">Cell projection</keyword>
<evidence type="ECO:0000256" key="1">
    <source>
        <dbReference type="ARBA" id="ARBA00004138"/>
    </source>
</evidence>
<evidence type="ECO:0000313" key="8">
    <source>
        <dbReference type="EMBL" id="MCL9769316.1"/>
    </source>
</evidence>
<evidence type="ECO:0000256" key="5">
    <source>
        <dbReference type="ARBA" id="ARBA00023273"/>
    </source>
</evidence>
<dbReference type="InterPro" id="IPR015919">
    <property type="entry name" value="Cadherin-like_sf"/>
</dbReference>
<reference evidence="8 9" key="1">
    <citation type="submission" date="2022-05" db="EMBL/GenBank/DDBJ databases">
        <title>Flavobacterium sp., isolated from activated sludge.</title>
        <authorList>
            <person name="Ran Q."/>
        </authorList>
    </citation>
    <scope>NUCLEOTIDE SEQUENCE [LARGE SCALE GENOMIC DNA]</scope>
    <source>
        <strain evidence="8 9">HXWNR69</strain>
    </source>
</reference>
<dbReference type="InterPro" id="IPR013783">
    <property type="entry name" value="Ig-like_fold"/>
</dbReference>
<gene>
    <name evidence="8" type="ORF">NAT47_02710</name>
</gene>
<dbReference type="NCBIfam" id="NF012200">
    <property type="entry name" value="choice_anch_D"/>
    <property type="match status" value="2"/>
</dbReference>
<dbReference type="Gene3D" id="2.60.40.10">
    <property type="entry name" value="Immunoglobulins"/>
    <property type="match status" value="5"/>
</dbReference>
<dbReference type="Pfam" id="PF22544">
    <property type="entry name" value="HYDIN_VesB_CFA65-like_Ig"/>
    <property type="match status" value="1"/>
</dbReference>
<dbReference type="InterPro" id="IPR014756">
    <property type="entry name" value="Ig_E-set"/>
</dbReference>
<keyword evidence="4" id="KW-0969">Cilium</keyword>
<organism evidence="8 9">
    <name type="scientific">Flavobacterium fragile</name>
    <dbReference type="NCBI Taxonomy" id="2949085"/>
    <lineage>
        <taxon>Bacteria</taxon>
        <taxon>Pseudomonadati</taxon>
        <taxon>Bacteroidota</taxon>
        <taxon>Flavobacteriia</taxon>
        <taxon>Flavobacteriales</taxon>
        <taxon>Flavobacteriaceae</taxon>
        <taxon>Flavobacterium</taxon>
    </lineage>
</organism>
<evidence type="ECO:0000259" key="7">
    <source>
        <dbReference type="Pfam" id="PF22544"/>
    </source>
</evidence>
<comment type="subcellular location">
    <subcellularLocation>
        <location evidence="1">Cell projection</location>
        <location evidence="1">Cilium</location>
    </subcellularLocation>
    <subcellularLocation>
        <location evidence="2">Cytoplasm</location>
    </subcellularLocation>
</comment>
<dbReference type="SUPFAM" id="SSF49313">
    <property type="entry name" value="Cadherin-like"/>
    <property type="match status" value="1"/>
</dbReference>
<evidence type="ECO:0000256" key="4">
    <source>
        <dbReference type="ARBA" id="ARBA00023069"/>
    </source>
</evidence>
<dbReference type="InterPro" id="IPR017868">
    <property type="entry name" value="Filamin/ABP280_repeat-like"/>
</dbReference>
<keyword evidence="6" id="KW-0732">Signal</keyword>
<feature type="signal peptide" evidence="6">
    <location>
        <begin position="1"/>
        <end position="20"/>
    </location>
</feature>
<dbReference type="SUPFAM" id="SSF81296">
    <property type="entry name" value="E set domains"/>
    <property type="match status" value="1"/>
</dbReference>
<keyword evidence="3" id="KW-0963">Cytoplasm</keyword>
<dbReference type="Gene3D" id="2.60.120.380">
    <property type="match status" value="1"/>
</dbReference>
<sequence>MKLKLLIFTLLCAVMSWGQGTESFTNSNATSTYSSSNFVGEGSVTWTYVESRNEDVYGITGKGLMLRRASSSSKVTSSSVAGGIGNFTCNLRKAFTGTGNRQVELFVNGISKGTSIAWDNTSVQTFVVNNINIAGNVIIEIRNITGNQVVIDDISWTAYTACTPPSTQATTFTSSAVTQTTATLGWARGNGNNVLVVARQGGAVNADPVSGTTYTANAAFGSGTQIGTGNFVVYDGAGTSINLTGLTAGANYHFAVYEYNTTGTCYHLTELTGNITTLVPSAPEINLQGNNTNIVSGALTATTANHTDFGSVSTVSGTMVRTFTIQNTGTADLNVGAISISGANASDFTVTSSPSATVVASNSTTFQVTFNPSADGVRTATISIANNDSNENPYTFAIQGTGVSAPTITSALTATGTQGAAFSYTIVATNTPTSYNATGLPAGLSINTTTGVISGTPTVSGSFTISISATNALGTDTQSLVLTVGTGPCLTQSTFSTLPSGWAGTNITYSAGEANFDANTGSLSTIVIANPQSLTFDLRRSTNTTAKSMIVEVSTTTQGGTYTSVATFDHNNTTSGGTTICTVDLSAYSSSSVVYIRFRKASLTTSPWYLSNVNVFCGAPSPEEISISGNGIEILDGDTTPVVTDNTYFGSELVGVGVTKTFTISSQGTAALTLGAITINGANASDFVVTSAPAPTVAAGSSTTFSVTFTPSALGDRNAEISIVNNDPNEDPYNFLIRGTGAEPTITVTPATLTALNYNEGSGPSASGSFVVSGQLLTSNLVVTAPTNYEISLAAASGFGSSITLTPTSRTVANTTIYVRLKAGLSAGLYNSEVIDVTSTGATAKTVTCSGRVFPPPPVNDVCSASIELFSNVAPISGSFINSSSESLDSYKDVWYKFTPTCTASYSFSVAGFSGDIDLHLYQTSCPSTTTSKIASSALSSDPEVLTYPLTSGITYYLRVYAFNTTAAMSDFTVAAATTGSLALTNAGSPAAASVSAGTPNYVVMGFTLNPTCASNYGVSTVTLTKDATSTVVSSDISNFRIFRDVNQNGIIDGTDISISTSGIPLANSMLFTLNGQSNVSGSKSYLLVADISPLAIAGRTIKVDLNPVSNIVTTIPISGSAIGTVQTIVAQSCTPVSIASISPATGPAGTEVVITASSGNLTGATASFNGLTATVISSSTTQLVVKVPLGATSGDLVISDAQPCYTGAYFEVISEVISDCEGSVSDLIIYEIFDEESGSGGTIVLYNGTTAPKDLSEYELFRDADNNPATSSYSNFMKVALPLTGILAPGQVAILKVSGSDCGPVATNNGELNGGFNEKDEFQLRLKSNGTVIDHVVAPLTVGYYLKRNPGSYTANPVYVATDWSYTDMGVDVNGDNECVTMGIPPTSIGRSPIITSQPSNVSAICGTLPAVLSVSAVEGYAGGRSLTYQWFYVAPGDTTWIAVTDGGLYSGATTNSLTISDVNPILGYQFYCQVKEDSAICYIATEAIKLTNLSPTTWDGTSWSDGTPTLLKPAVINGNYDTSLNGNIEACSLTVNPGFTARVTTGMYFNIQNEVTVLSGANLIINDDGSLVQINDASVNSGNIRYERTANEIHLSDYVYWSSPVQNFLVRNISPTTPAYYHWKWGTTAPNYNNGEGNWVAAYNDTMIPGKGYIVRAPNGFSNTLTQPWNVAFTGVPNNGLITPQVLRGTNRNLGTVGPDGSIRSRYGDNFNLIGNPYPSAISINAFLMENPFLDGFVNVWTHGSLPSVLNPDHFYDDYDANYTPNDYITINSVGVHSGPNAISYIAGGQGFFVEISEDTPDNNPVDTTVTFRNYMRSKTYHNHEFFRPSREESNSVPALSQSKNRIWLDLVGPTNVSHRILVGYVAGATNQRDRMYDAVVGYGSGQSFYSIIDNDIFKIQGKSLPFDVNDRIPLGVKVGTTGVHQIAIAYKDGLFLGNQNIYLEDLHLGVIHDLRATPYSFTASTGIINNRFVLRYTDVTLSNPDIQNNSDVYISTSEVIGIDAISYQIESIQIHNILGQLLFHKRQVNSGSFQISDLQKNNVPLIVQVTLDNGVTITKKIIY</sequence>
<name>A0ABT0TEA9_9FLAO</name>